<dbReference type="GO" id="GO:0046872">
    <property type="term" value="F:metal ion binding"/>
    <property type="evidence" value="ECO:0007669"/>
    <property type="project" value="InterPro"/>
</dbReference>
<dbReference type="Gene3D" id="3.40.50.1970">
    <property type="match status" value="1"/>
</dbReference>
<name>A0A378N7P4_MANHA</name>
<dbReference type="InterPro" id="IPR056798">
    <property type="entry name" value="ADH_Fe_C"/>
</dbReference>
<protein>
    <submittedName>
        <fullName evidence="2">Aldehyde-alcohol dehydrogenase</fullName>
    </submittedName>
</protein>
<dbReference type="PROSITE" id="PS00913">
    <property type="entry name" value="ADH_IRON_1"/>
    <property type="match status" value="1"/>
</dbReference>
<dbReference type="PANTHER" id="PTHR11496:SF83">
    <property type="entry name" value="HYDROXYACID-OXOACID TRANSHYDROGENASE, MITOCHONDRIAL"/>
    <property type="match status" value="1"/>
</dbReference>
<dbReference type="Gene3D" id="1.20.1090.10">
    <property type="entry name" value="Dehydroquinate synthase-like - alpha domain"/>
    <property type="match status" value="1"/>
</dbReference>
<dbReference type="PANTHER" id="PTHR11496">
    <property type="entry name" value="ALCOHOL DEHYDROGENASE"/>
    <property type="match status" value="1"/>
</dbReference>
<sequence length="123" mass="13362">MSAFQPPPETGSEVTPFAVITDGDIKYPLADYSLTPTIAIVDPALVMSVPSHVAADTGLDVLTHATEAYTSILANDYTDGLALQAIKLVFENLEKSVKEFDETPVKKCTMLPQWQGWHLPMPS</sequence>
<dbReference type="GO" id="GO:0004022">
    <property type="term" value="F:alcohol dehydrogenase (NAD+) activity"/>
    <property type="evidence" value="ECO:0007669"/>
    <property type="project" value="TreeGrafter"/>
</dbReference>
<dbReference type="SUPFAM" id="SSF56796">
    <property type="entry name" value="Dehydroquinate synthase-like"/>
    <property type="match status" value="1"/>
</dbReference>
<dbReference type="InterPro" id="IPR039697">
    <property type="entry name" value="Alcohol_dehydrogenase_Fe"/>
</dbReference>
<proteinExistence type="predicted"/>
<reference evidence="2 3" key="1">
    <citation type="submission" date="2018-06" db="EMBL/GenBank/DDBJ databases">
        <authorList>
            <consortium name="Pathogen Informatics"/>
            <person name="Doyle S."/>
        </authorList>
    </citation>
    <scope>NUCLEOTIDE SEQUENCE [LARGE SCALE GENOMIC DNA]</scope>
    <source>
        <strain evidence="2 3">NCTC10638</strain>
    </source>
</reference>
<dbReference type="Proteomes" id="UP000254802">
    <property type="component" value="Unassembled WGS sequence"/>
</dbReference>
<evidence type="ECO:0000313" key="2">
    <source>
        <dbReference type="EMBL" id="STY64474.1"/>
    </source>
</evidence>
<dbReference type="EMBL" id="UGPN01000002">
    <property type="protein sequence ID" value="STY64474.1"/>
    <property type="molecule type" value="Genomic_DNA"/>
</dbReference>
<gene>
    <name evidence="2" type="primary">adhE_4</name>
    <name evidence="2" type="ORF">NCTC10638_03656</name>
</gene>
<dbReference type="InterPro" id="IPR018211">
    <property type="entry name" value="ADH_Fe_CS"/>
</dbReference>
<dbReference type="AlphaFoldDB" id="A0A378N7P4"/>
<evidence type="ECO:0000259" key="1">
    <source>
        <dbReference type="Pfam" id="PF25137"/>
    </source>
</evidence>
<organism evidence="2 3">
    <name type="scientific">Mannheimia haemolytica</name>
    <name type="common">Pasteurella haemolytica</name>
    <dbReference type="NCBI Taxonomy" id="75985"/>
    <lineage>
        <taxon>Bacteria</taxon>
        <taxon>Pseudomonadati</taxon>
        <taxon>Pseudomonadota</taxon>
        <taxon>Gammaproteobacteria</taxon>
        <taxon>Pasteurellales</taxon>
        <taxon>Pasteurellaceae</taxon>
        <taxon>Mannheimia</taxon>
    </lineage>
</organism>
<feature type="domain" description="Fe-containing alcohol dehydrogenase-like C-terminal" evidence="1">
    <location>
        <begin position="55"/>
        <end position="106"/>
    </location>
</feature>
<dbReference type="Pfam" id="PF25137">
    <property type="entry name" value="ADH_Fe_C"/>
    <property type="match status" value="1"/>
</dbReference>
<accession>A0A378N7P4</accession>
<evidence type="ECO:0000313" key="3">
    <source>
        <dbReference type="Proteomes" id="UP000254802"/>
    </source>
</evidence>